<dbReference type="OrthoDB" id="9778883at2"/>
<dbReference type="InterPro" id="IPR034457">
    <property type="entry name" value="Organic_radical-activating"/>
</dbReference>
<dbReference type="AlphaFoldDB" id="A0A1Y6K5X4"/>
<keyword evidence="5 6" id="KW-0411">Iron-sulfur</keyword>
<dbReference type="PANTHER" id="PTHR30352:SF5">
    <property type="entry name" value="PYRUVATE FORMATE-LYASE 1-ACTIVATING ENZYME"/>
    <property type="match status" value="1"/>
</dbReference>
<dbReference type="SFLD" id="SFLDS00029">
    <property type="entry name" value="Radical_SAM"/>
    <property type="match status" value="1"/>
</dbReference>
<dbReference type="SFLD" id="SFLDG01101">
    <property type="entry name" value="Uncharacterised_Radical_SAM_Su"/>
    <property type="match status" value="1"/>
</dbReference>
<gene>
    <name evidence="8" type="ORF">CFX1CAM_1182</name>
</gene>
<dbReference type="EMBL" id="LT859958">
    <property type="protein sequence ID" value="SMX54247.1"/>
    <property type="molecule type" value="Genomic_DNA"/>
</dbReference>
<feature type="binding site" evidence="6">
    <location>
        <position position="87"/>
    </location>
    <ligand>
        <name>[4Fe-4S] cluster</name>
        <dbReference type="ChEBI" id="CHEBI:49883"/>
        <note>4Fe-4S-S-AdoMet</note>
    </ligand>
</feature>
<dbReference type="NCBIfam" id="TIGR04337">
    <property type="entry name" value="AmmeMemoSam_rS"/>
    <property type="match status" value="1"/>
</dbReference>
<evidence type="ECO:0000313" key="9">
    <source>
        <dbReference type="Proteomes" id="UP000195514"/>
    </source>
</evidence>
<dbReference type="GO" id="GO:0051539">
    <property type="term" value="F:4 iron, 4 sulfur cluster binding"/>
    <property type="evidence" value="ECO:0007669"/>
    <property type="project" value="UniProtKB-KW"/>
</dbReference>
<dbReference type="PROSITE" id="PS51918">
    <property type="entry name" value="RADICAL_SAM"/>
    <property type="match status" value="1"/>
</dbReference>
<keyword evidence="1" id="KW-0004">4Fe-4S</keyword>
<dbReference type="Proteomes" id="UP000195514">
    <property type="component" value="Chromosome I"/>
</dbReference>
<accession>A0A1Y6K5X4</accession>
<dbReference type="CDD" id="cd01335">
    <property type="entry name" value="Radical_SAM"/>
    <property type="match status" value="1"/>
</dbReference>
<dbReference type="InterPro" id="IPR027596">
    <property type="entry name" value="AmmeMemoSam_rS"/>
</dbReference>
<dbReference type="PIRSF" id="PIRSF004869">
    <property type="entry name" value="PflX_prd"/>
    <property type="match status" value="1"/>
</dbReference>
<dbReference type="Gene3D" id="3.20.20.70">
    <property type="entry name" value="Aldolase class I"/>
    <property type="match status" value="1"/>
</dbReference>
<dbReference type="SUPFAM" id="SSF102114">
    <property type="entry name" value="Radical SAM enzymes"/>
    <property type="match status" value="1"/>
</dbReference>
<keyword evidence="9" id="KW-1185">Reference proteome</keyword>
<sequence>MLYDALLYNQLDDHQVQCILCAHKCKIKEGDRGICRVRENRDGQLFTHVYGNLIARNIDPIEKKPLYHFHPGSHSYSIAMPGCNFRCDWCQNWQISQMPKIMELPHVHRIMPEAIVEDAFASGCLSISYTYTEPTIFFEYCFDTAKLARAKGLFNVFVTNGFMTTEMLETMHPHLDAANVDIKAFRDQTYRKYIGGRLEPVLESCRKMRSLGIWLEITTLIVPGVNDDSEELEDLAKFIYEDLGPVTPWHLSRFYPQYKLSNISATDKKFLYQTKEMAEKIGLLYVYIGNVGGSESTKCKTCGKELIQRTAFTVQLSGLTPAGRCKNCNTPLDGVGLVQEH</sequence>
<keyword evidence="2 6" id="KW-0949">S-adenosyl-L-methionine</keyword>
<feature type="binding site" evidence="6">
    <location>
        <position position="83"/>
    </location>
    <ligand>
        <name>[4Fe-4S] cluster</name>
        <dbReference type="ChEBI" id="CHEBI:49883"/>
        <note>4Fe-4S-S-AdoMet</note>
    </ligand>
</feature>
<dbReference type="InterPro" id="IPR016431">
    <property type="entry name" value="Pyrv-formate_lyase-activ_prd"/>
</dbReference>
<dbReference type="KEGG" id="abat:CFX1CAM_1182"/>
<proteinExistence type="predicted"/>
<evidence type="ECO:0000256" key="5">
    <source>
        <dbReference type="ARBA" id="ARBA00023014"/>
    </source>
</evidence>
<evidence type="ECO:0000256" key="4">
    <source>
        <dbReference type="ARBA" id="ARBA00023004"/>
    </source>
</evidence>
<dbReference type="PANTHER" id="PTHR30352">
    <property type="entry name" value="PYRUVATE FORMATE-LYASE-ACTIVATING ENZYME"/>
    <property type="match status" value="1"/>
</dbReference>
<dbReference type="GO" id="GO:0046872">
    <property type="term" value="F:metal ion binding"/>
    <property type="evidence" value="ECO:0007669"/>
    <property type="project" value="UniProtKB-KW"/>
</dbReference>
<dbReference type="GO" id="GO:0003824">
    <property type="term" value="F:catalytic activity"/>
    <property type="evidence" value="ECO:0007669"/>
    <property type="project" value="InterPro"/>
</dbReference>
<evidence type="ECO:0000256" key="6">
    <source>
        <dbReference type="PIRSR" id="PIRSR004869-50"/>
    </source>
</evidence>
<feature type="binding site" evidence="6">
    <location>
        <position position="90"/>
    </location>
    <ligand>
        <name>[4Fe-4S] cluster</name>
        <dbReference type="ChEBI" id="CHEBI:49883"/>
        <note>4Fe-4S-S-AdoMet</note>
    </ligand>
</feature>
<reference evidence="9" key="1">
    <citation type="submission" date="2017-05" db="EMBL/GenBank/DDBJ databases">
        <authorList>
            <person name="Kirkegaard R."/>
            <person name="Mcilroy J S."/>
        </authorList>
    </citation>
    <scope>NUCLEOTIDE SEQUENCE [LARGE SCALE GENOMIC DNA]</scope>
</reference>
<dbReference type="RefSeq" id="WP_087862108.1">
    <property type="nucleotide sequence ID" value="NZ_LT859958.1"/>
</dbReference>
<evidence type="ECO:0000256" key="1">
    <source>
        <dbReference type="ARBA" id="ARBA00022485"/>
    </source>
</evidence>
<comment type="cofactor">
    <cofactor evidence="6">
        <name>[4Fe-4S] cluster</name>
        <dbReference type="ChEBI" id="CHEBI:49883"/>
    </cofactor>
    <text evidence="6">Binds 1 [4Fe-4S] cluster. The cluster is coordinated with 3 cysteines and an exchangeable S-adenosyl-L-methionine.</text>
</comment>
<organism evidence="8 9">
    <name type="scientific">Candidatus Brevifilum fermentans</name>
    <dbReference type="NCBI Taxonomy" id="1986204"/>
    <lineage>
        <taxon>Bacteria</taxon>
        <taxon>Bacillati</taxon>
        <taxon>Chloroflexota</taxon>
        <taxon>Anaerolineae</taxon>
        <taxon>Anaerolineales</taxon>
        <taxon>Anaerolineaceae</taxon>
        <taxon>Candidatus Brevifilum</taxon>
    </lineage>
</organism>
<evidence type="ECO:0000256" key="3">
    <source>
        <dbReference type="ARBA" id="ARBA00022723"/>
    </source>
</evidence>
<feature type="domain" description="Radical SAM core" evidence="7">
    <location>
        <begin position="68"/>
        <end position="284"/>
    </location>
</feature>
<dbReference type="Pfam" id="PF04055">
    <property type="entry name" value="Radical_SAM"/>
    <property type="match status" value="1"/>
</dbReference>
<evidence type="ECO:0000256" key="2">
    <source>
        <dbReference type="ARBA" id="ARBA00022691"/>
    </source>
</evidence>
<name>A0A1Y6K5X4_9CHLR</name>
<keyword evidence="3 6" id="KW-0479">Metal-binding</keyword>
<protein>
    <recommendedName>
        <fullName evidence="7">Radical SAM core domain-containing protein</fullName>
    </recommendedName>
</protein>
<dbReference type="InterPro" id="IPR013785">
    <property type="entry name" value="Aldolase_TIM"/>
</dbReference>
<evidence type="ECO:0000313" key="8">
    <source>
        <dbReference type="EMBL" id="SMX54247.1"/>
    </source>
</evidence>
<dbReference type="InterPro" id="IPR007197">
    <property type="entry name" value="rSAM"/>
</dbReference>
<evidence type="ECO:0000259" key="7">
    <source>
        <dbReference type="PROSITE" id="PS51918"/>
    </source>
</evidence>
<keyword evidence="4 6" id="KW-0408">Iron</keyword>
<dbReference type="InterPro" id="IPR058240">
    <property type="entry name" value="rSAM_sf"/>
</dbReference>